<dbReference type="AlphaFoldDB" id="A0A7N2KZF8"/>
<sequence>MGRFVNNGSILSTWVQPVGGIWSSFSWICSKPCDGKGFLDFLVVGTFVANRIEVLADILPRETLRWKLQMLKSGSAVSNSCLHTVKAQTLILSSHFFMELCDANQNKFSLADGCPSHLEVIYLV</sequence>
<keyword evidence="2" id="KW-1185">Reference proteome</keyword>
<dbReference type="EnsemblPlants" id="QL02p070332:mrna">
    <property type="protein sequence ID" value="QL02p070332:mrna"/>
    <property type="gene ID" value="QL02p070332"/>
</dbReference>
<evidence type="ECO:0000313" key="2">
    <source>
        <dbReference type="Proteomes" id="UP000594261"/>
    </source>
</evidence>
<reference evidence="1" key="2">
    <citation type="submission" date="2021-01" db="UniProtKB">
        <authorList>
            <consortium name="EnsemblPlants"/>
        </authorList>
    </citation>
    <scope>IDENTIFICATION</scope>
</reference>
<organism evidence="1 2">
    <name type="scientific">Quercus lobata</name>
    <name type="common">Valley oak</name>
    <dbReference type="NCBI Taxonomy" id="97700"/>
    <lineage>
        <taxon>Eukaryota</taxon>
        <taxon>Viridiplantae</taxon>
        <taxon>Streptophyta</taxon>
        <taxon>Embryophyta</taxon>
        <taxon>Tracheophyta</taxon>
        <taxon>Spermatophyta</taxon>
        <taxon>Magnoliopsida</taxon>
        <taxon>eudicotyledons</taxon>
        <taxon>Gunneridae</taxon>
        <taxon>Pentapetalae</taxon>
        <taxon>rosids</taxon>
        <taxon>fabids</taxon>
        <taxon>Fagales</taxon>
        <taxon>Fagaceae</taxon>
        <taxon>Quercus</taxon>
    </lineage>
</organism>
<dbReference type="Gramene" id="QL02p070332:mrna">
    <property type="protein sequence ID" value="QL02p070332:mrna"/>
    <property type="gene ID" value="QL02p070332"/>
</dbReference>
<proteinExistence type="predicted"/>
<dbReference type="PANTHER" id="PTHR22753">
    <property type="entry name" value="TRANSMEMBRANE PROTEIN 68"/>
    <property type="match status" value="1"/>
</dbReference>
<name>A0A7N2KZF8_QUELO</name>
<dbReference type="Proteomes" id="UP000594261">
    <property type="component" value="Chromosome 2"/>
</dbReference>
<reference evidence="2" key="1">
    <citation type="journal article" date="2016" name="G3 (Bethesda)">
        <title>First Draft Assembly and Annotation of the Genome of a California Endemic Oak Quercus lobata Nee (Fagaceae).</title>
        <authorList>
            <person name="Sork V.L."/>
            <person name="Fitz-Gibbon S.T."/>
            <person name="Puiu D."/>
            <person name="Crepeau M."/>
            <person name="Gugger P.F."/>
            <person name="Sherman R."/>
            <person name="Stevens K."/>
            <person name="Langley C.H."/>
            <person name="Pellegrini M."/>
            <person name="Salzberg S.L."/>
        </authorList>
    </citation>
    <scope>NUCLEOTIDE SEQUENCE [LARGE SCALE GENOMIC DNA]</scope>
    <source>
        <strain evidence="2">cv. SW786</strain>
    </source>
</reference>
<protein>
    <submittedName>
        <fullName evidence="1">Uncharacterized protein</fullName>
    </submittedName>
</protein>
<dbReference type="PANTHER" id="PTHR22753:SF24">
    <property type="entry name" value="ESTERASE_LIPASE_THIOESTERASE FAMILY PROTEIN"/>
    <property type="match status" value="1"/>
</dbReference>
<accession>A0A7N2KZF8</accession>
<dbReference type="InParanoid" id="A0A7N2KZF8"/>
<evidence type="ECO:0000313" key="1">
    <source>
        <dbReference type="EnsemblPlants" id="QL02p070332:mrna"/>
    </source>
</evidence>
<dbReference type="GO" id="GO:0016020">
    <property type="term" value="C:membrane"/>
    <property type="evidence" value="ECO:0007669"/>
    <property type="project" value="TreeGrafter"/>
</dbReference>